<sequence length="130" mass="14465">MFIRCLVLFLMAACLLLVTGIVSAPSTYAAVATHATGPYGPDTCLTGYVWREAFTGDHVCVTPQRRTQVAFDNSQAYYRTNPYGGPYGKDTCRNGYVWREAGPDDHVCVTPDERTLVAQENQQAPYRYQS</sequence>
<dbReference type="OrthoDB" id="70176at2"/>
<evidence type="ECO:0000256" key="1">
    <source>
        <dbReference type="SAM" id="SignalP"/>
    </source>
</evidence>
<accession>A0A402AYS9</accession>
<dbReference type="Proteomes" id="UP000287188">
    <property type="component" value="Unassembled WGS sequence"/>
</dbReference>
<name>A0A402AYS9_9CHLR</name>
<reference evidence="3" key="1">
    <citation type="submission" date="2018-12" db="EMBL/GenBank/DDBJ databases">
        <title>Tengunoibacter tsumagoiensis gen. nov., sp. nov., Dictyobacter kobayashii sp. nov., D. alpinus sp. nov., and D. joshuensis sp. nov. and description of Dictyobacteraceae fam. nov. within the order Ktedonobacterales isolated from Tengu-no-mugimeshi.</title>
        <authorList>
            <person name="Wang C.M."/>
            <person name="Zheng Y."/>
            <person name="Sakai Y."/>
            <person name="Toyoda A."/>
            <person name="Minakuchi Y."/>
            <person name="Abe K."/>
            <person name="Yokota A."/>
            <person name="Yabe S."/>
        </authorList>
    </citation>
    <scope>NUCLEOTIDE SEQUENCE [LARGE SCALE GENOMIC DNA]</scope>
    <source>
        <strain evidence="3">Uno11</strain>
    </source>
</reference>
<feature type="signal peptide" evidence="1">
    <location>
        <begin position="1"/>
        <end position="24"/>
    </location>
</feature>
<evidence type="ECO:0000313" key="2">
    <source>
        <dbReference type="EMBL" id="GCE24235.1"/>
    </source>
</evidence>
<feature type="chain" id="PRO_5019169930" description="Secreted protein" evidence="1">
    <location>
        <begin position="25"/>
        <end position="130"/>
    </location>
</feature>
<dbReference type="AlphaFoldDB" id="A0A402AYS9"/>
<protein>
    <recommendedName>
        <fullName evidence="4">Secreted protein</fullName>
    </recommendedName>
</protein>
<keyword evidence="1" id="KW-0732">Signal</keyword>
<evidence type="ECO:0000313" key="3">
    <source>
        <dbReference type="Proteomes" id="UP000287188"/>
    </source>
</evidence>
<organism evidence="2 3">
    <name type="scientific">Dictyobacter kobayashii</name>
    <dbReference type="NCBI Taxonomy" id="2014872"/>
    <lineage>
        <taxon>Bacteria</taxon>
        <taxon>Bacillati</taxon>
        <taxon>Chloroflexota</taxon>
        <taxon>Ktedonobacteria</taxon>
        <taxon>Ktedonobacterales</taxon>
        <taxon>Dictyobacteraceae</taxon>
        <taxon>Dictyobacter</taxon>
    </lineage>
</organism>
<dbReference type="RefSeq" id="WP_126557485.1">
    <property type="nucleotide sequence ID" value="NZ_BIFS01000002.1"/>
</dbReference>
<evidence type="ECO:0008006" key="4">
    <source>
        <dbReference type="Google" id="ProtNLM"/>
    </source>
</evidence>
<keyword evidence="3" id="KW-1185">Reference proteome</keyword>
<dbReference type="EMBL" id="BIFS01000002">
    <property type="protein sequence ID" value="GCE24235.1"/>
    <property type="molecule type" value="Genomic_DNA"/>
</dbReference>
<proteinExistence type="predicted"/>
<gene>
    <name evidence="2" type="ORF">KDK_80350</name>
</gene>
<comment type="caution">
    <text evidence="2">The sequence shown here is derived from an EMBL/GenBank/DDBJ whole genome shotgun (WGS) entry which is preliminary data.</text>
</comment>